<dbReference type="PANTHER" id="PTHR43748">
    <property type="entry name" value="RIBOSE-5-PHOSPHATE ISOMERASE 3, CHLOROPLASTIC-RELATED"/>
    <property type="match status" value="1"/>
</dbReference>
<feature type="binding site" evidence="3">
    <location>
        <begin position="99"/>
        <end position="102"/>
    </location>
    <ligand>
        <name>substrate</name>
    </ligand>
</feature>
<proteinExistence type="inferred from homology"/>
<dbReference type="FunFam" id="3.40.50.1360:FF:000001">
    <property type="entry name" value="Ribose-5-phosphate isomerase A"/>
    <property type="match status" value="1"/>
</dbReference>
<dbReference type="EMBL" id="DSMG01000130">
    <property type="protein sequence ID" value="HDX32392.1"/>
    <property type="molecule type" value="Genomic_DNA"/>
</dbReference>
<reference evidence="4" key="1">
    <citation type="journal article" date="2020" name="mSystems">
        <title>Genome- and Community-Level Interaction Insights into Carbon Utilization and Element Cycling Functions of Hydrothermarchaeota in Hydrothermal Sediment.</title>
        <authorList>
            <person name="Zhou Z."/>
            <person name="Liu Y."/>
            <person name="Xu W."/>
            <person name="Pan J."/>
            <person name="Luo Z.H."/>
            <person name="Li M."/>
        </authorList>
    </citation>
    <scope>NUCLEOTIDE SEQUENCE [LARGE SCALE GENOMIC DNA]</scope>
    <source>
        <strain evidence="4">SpSt-289</strain>
    </source>
</reference>
<dbReference type="Gene3D" id="3.40.50.1360">
    <property type="match status" value="1"/>
</dbReference>
<dbReference type="GO" id="GO:0004751">
    <property type="term" value="F:ribose-5-phosphate isomerase activity"/>
    <property type="evidence" value="ECO:0007669"/>
    <property type="project" value="UniProtKB-UniRule"/>
</dbReference>
<comment type="subunit">
    <text evidence="3">Homodimer.</text>
</comment>
<sequence>MDAYAHFKQKAGEYAVRFVESGMVVGLGTGSTAIHAVRRIGAMVRSGELRDIVGVATSTATLREAMELGIPLLSDDLPREIDVTIDGADEVDPAFNLIKGGGGALLREKIVAQASRRLIIVVDERKLSPQLGTAWPVPIEVMRYGYTSQVRYLTALGAQVTLRMTADGTPYVTDNGNWIVDCNFGPLENPEALARHLEARAGLVEHGLFLNMATDLVVAGGDGVRYLPRP</sequence>
<organism evidence="4">
    <name type="scientific">Caldilinea aerophila</name>
    <dbReference type="NCBI Taxonomy" id="133453"/>
    <lineage>
        <taxon>Bacteria</taxon>
        <taxon>Bacillati</taxon>
        <taxon>Chloroflexota</taxon>
        <taxon>Caldilineae</taxon>
        <taxon>Caldilineales</taxon>
        <taxon>Caldilineaceae</taxon>
        <taxon>Caldilinea</taxon>
    </lineage>
</organism>
<dbReference type="SUPFAM" id="SSF100950">
    <property type="entry name" value="NagB/RpiA/CoA transferase-like"/>
    <property type="match status" value="1"/>
</dbReference>
<dbReference type="PANTHER" id="PTHR43748:SF3">
    <property type="entry name" value="RIBOSE-5-PHOSPHATE ISOMERASE 3, CHLOROPLASTIC-RELATED"/>
    <property type="match status" value="1"/>
</dbReference>
<protein>
    <recommendedName>
        <fullName evidence="3">Ribose-5-phosphate isomerase A</fullName>
        <ecNumber evidence="3">5.3.1.6</ecNumber>
    </recommendedName>
    <alternativeName>
        <fullName evidence="3">Phosphoriboisomerase A</fullName>
        <shortName evidence="3">PRI</shortName>
    </alternativeName>
</protein>
<comment type="caution">
    <text evidence="4">The sequence shown here is derived from an EMBL/GenBank/DDBJ whole genome shotgun (WGS) entry which is preliminary data.</text>
</comment>
<evidence type="ECO:0000256" key="3">
    <source>
        <dbReference type="HAMAP-Rule" id="MF_00170"/>
    </source>
</evidence>
<gene>
    <name evidence="3 4" type="primary">rpiA</name>
    <name evidence="4" type="ORF">ENQ20_13035</name>
</gene>
<feature type="binding site" evidence="3">
    <location>
        <begin position="29"/>
        <end position="32"/>
    </location>
    <ligand>
        <name>substrate</name>
    </ligand>
</feature>
<evidence type="ECO:0000313" key="4">
    <source>
        <dbReference type="EMBL" id="HDX32392.1"/>
    </source>
</evidence>
<dbReference type="UniPathway" id="UPA00115">
    <property type="reaction ID" value="UER00412"/>
</dbReference>
<dbReference type="InterPro" id="IPR050262">
    <property type="entry name" value="Ribose-5P_isomerase"/>
</dbReference>
<feature type="active site" description="Proton acceptor" evidence="3">
    <location>
        <position position="108"/>
    </location>
</feature>
<dbReference type="EC" id="5.3.1.6" evidence="3"/>
<evidence type="ECO:0000256" key="2">
    <source>
        <dbReference type="ARBA" id="ARBA00023235"/>
    </source>
</evidence>
<name>A0A7C1FGH3_9CHLR</name>
<evidence type="ECO:0000256" key="1">
    <source>
        <dbReference type="ARBA" id="ARBA00001713"/>
    </source>
</evidence>
<accession>A0A7C1FGH3</accession>
<dbReference type="SUPFAM" id="SSF75445">
    <property type="entry name" value="D-ribose-5-phosphate isomerase (RpiA), lid domain"/>
    <property type="match status" value="1"/>
</dbReference>
<feature type="binding site" evidence="3">
    <location>
        <begin position="86"/>
        <end position="89"/>
    </location>
    <ligand>
        <name>substrate</name>
    </ligand>
</feature>
<dbReference type="Pfam" id="PF06026">
    <property type="entry name" value="Rib_5-P_isom_A"/>
    <property type="match status" value="1"/>
</dbReference>
<keyword evidence="2 3" id="KW-0413">Isomerase</keyword>
<dbReference type="Gene3D" id="3.30.70.260">
    <property type="match status" value="1"/>
</dbReference>
<dbReference type="InterPro" id="IPR004788">
    <property type="entry name" value="Ribose5P_isomerase_type_A"/>
</dbReference>
<dbReference type="AlphaFoldDB" id="A0A7C1FGH3"/>
<comment type="function">
    <text evidence="3">Catalyzes the reversible conversion of ribose-5-phosphate to ribulose 5-phosphate.</text>
</comment>
<comment type="catalytic activity">
    <reaction evidence="1 3">
        <text>aldehydo-D-ribose 5-phosphate = D-ribulose 5-phosphate</text>
        <dbReference type="Rhea" id="RHEA:14657"/>
        <dbReference type="ChEBI" id="CHEBI:58121"/>
        <dbReference type="ChEBI" id="CHEBI:58273"/>
        <dbReference type="EC" id="5.3.1.6"/>
    </reaction>
</comment>
<comment type="pathway">
    <text evidence="3">Carbohydrate degradation; pentose phosphate pathway; D-ribose 5-phosphate from D-ribulose 5-phosphate (non-oxidative stage): step 1/1.</text>
</comment>
<dbReference type="NCBIfam" id="TIGR00021">
    <property type="entry name" value="rpiA"/>
    <property type="match status" value="1"/>
</dbReference>
<dbReference type="CDD" id="cd01398">
    <property type="entry name" value="RPI_A"/>
    <property type="match status" value="1"/>
</dbReference>
<dbReference type="InterPro" id="IPR020672">
    <property type="entry name" value="Ribose5P_isomerase_typA_subgr"/>
</dbReference>
<dbReference type="NCBIfam" id="NF001924">
    <property type="entry name" value="PRK00702.1"/>
    <property type="match status" value="1"/>
</dbReference>
<feature type="binding site" evidence="3">
    <location>
        <position position="126"/>
    </location>
    <ligand>
        <name>substrate</name>
    </ligand>
</feature>
<dbReference type="GO" id="GO:0009052">
    <property type="term" value="P:pentose-phosphate shunt, non-oxidative branch"/>
    <property type="evidence" value="ECO:0007669"/>
    <property type="project" value="UniProtKB-UniRule"/>
</dbReference>
<dbReference type="HAMAP" id="MF_00170">
    <property type="entry name" value="Rib_5P_isom_A"/>
    <property type="match status" value="1"/>
</dbReference>
<dbReference type="InterPro" id="IPR037171">
    <property type="entry name" value="NagB/RpiA_transferase-like"/>
</dbReference>
<comment type="similarity">
    <text evidence="3">Belongs to the ribose 5-phosphate isomerase family.</text>
</comment>